<dbReference type="InterPro" id="IPR009636">
    <property type="entry name" value="SCAF"/>
</dbReference>
<evidence type="ECO:0000256" key="2">
    <source>
        <dbReference type="SAM" id="MobiDB-lite"/>
    </source>
</evidence>
<reference evidence="3" key="1">
    <citation type="submission" date="2023-08" db="EMBL/GenBank/DDBJ databases">
        <authorList>
            <person name="Page C.A."/>
            <person name="Perez-Diaz I.M."/>
        </authorList>
    </citation>
    <scope>NUCLEOTIDE SEQUENCE</scope>
    <source>
        <strain evidence="3">3.8.38</strain>
    </source>
</reference>
<evidence type="ECO:0000313" key="4">
    <source>
        <dbReference type="Proteomes" id="UP001254075"/>
    </source>
</evidence>
<sequence length="182" mass="19879">MKRDLLKGMNLTEDQIDKIMKVNGTDIEAAKATAGDVEAIKQENDSLKAQLADRSKDITVLKKQAKGNDDLQSQLQSLQDKYTKETEKLTDQLAQTKLNGALTNALTSAKARNPKTVEALLDMDKLNLDDDGKLTGLDDQLDAIKKDNAFLFDKGTQSDYEPGGGNGSSDQDQVQAMVDAFK</sequence>
<organism evidence="3 4">
    <name type="scientific">Levilactobacillus namurensis</name>
    <dbReference type="NCBI Taxonomy" id="380393"/>
    <lineage>
        <taxon>Bacteria</taxon>
        <taxon>Bacillati</taxon>
        <taxon>Bacillota</taxon>
        <taxon>Bacilli</taxon>
        <taxon>Lactobacillales</taxon>
        <taxon>Lactobacillaceae</taxon>
        <taxon>Levilactobacillus</taxon>
    </lineage>
</organism>
<evidence type="ECO:0000313" key="3">
    <source>
        <dbReference type="EMBL" id="MDT7015330.1"/>
    </source>
</evidence>
<dbReference type="EMBL" id="JAVLAM010000005">
    <property type="protein sequence ID" value="MDT7015330.1"/>
    <property type="molecule type" value="Genomic_DNA"/>
</dbReference>
<proteinExistence type="predicted"/>
<feature type="region of interest" description="Disordered" evidence="2">
    <location>
        <begin position="154"/>
        <end position="182"/>
    </location>
</feature>
<comment type="caution">
    <text evidence="3">The sequence shown here is derived from an EMBL/GenBank/DDBJ whole genome shotgun (WGS) entry which is preliminary data.</text>
</comment>
<dbReference type="RefSeq" id="WP_107738813.1">
    <property type="nucleotide sequence ID" value="NZ_CAJLCK010000034.1"/>
</dbReference>
<name>A0AAW8W8U5_9LACO</name>
<dbReference type="Pfam" id="PF06810">
    <property type="entry name" value="Phage_scaffold"/>
    <property type="match status" value="1"/>
</dbReference>
<dbReference type="Proteomes" id="UP001254075">
    <property type="component" value="Unassembled WGS sequence"/>
</dbReference>
<feature type="coiled-coil region" evidence="1">
    <location>
        <begin position="30"/>
        <end position="95"/>
    </location>
</feature>
<evidence type="ECO:0000256" key="1">
    <source>
        <dbReference type="SAM" id="Coils"/>
    </source>
</evidence>
<dbReference type="AlphaFoldDB" id="A0AAW8W8U5"/>
<protein>
    <submittedName>
        <fullName evidence="3">Phage scaffolding protein</fullName>
    </submittedName>
</protein>
<accession>A0AAW8W8U5</accession>
<gene>
    <name evidence="3" type="ORF">RI532_13190</name>
</gene>
<keyword evidence="1" id="KW-0175">Coiled coil</keyword>